<evidence type="ECO:0000256" key="3">
    <source>
        <dbReference type="ARBA" id="ARBA00023319"/>
    </source>
</evidence>
<dbReference type="InterPro" id="IPR013106">
    <property type="entry name" value="Ig_V-set"/>
</dbReference>
<dbReference type="InterPro" id="IPR013783">
    <property type="entry name" value="Ig-like_fold"/>
</dbReference>
<feature type="domain" description="Ig-like" evidence="5">
    <location>
        <begin position="18"/>
        <end position="128"/>
    </location>
</feature>
<evidence type="ECO:0000256" key="2">
    <source>
        <dbReference type="ARBA" id="ARBA00023136"/>
    </source>
</evidence>
<dbReference type="InterPro" id="IPR007110">
    <property type="entry name" value="Ig-like_dom"/>
</dbReference>
<protein>
    <recommendedName>
        <fullName evidence="5">Ig-like domain-containing protein</fullName>
    </recommendedName>
</protein>
<dbReference type="PROSITE" id="PS50835">
    <property type="entry name" value="IG_LIKE"/>
    <property type="match status" value="1"/>
</dbReference>
<dbReference type="PANTHER" id="PTHR24100:SF151">
    <property type="entry name" value="ICOS LIGAND"/>
    <property type="match status" value="1"/>
</dbReference>
<dbReference type="InterPro" id="IPR036179">
    <property type="entry name" value="Ig-like_dom_sf"/>
</dbReference>
<evidence type="ECO:0000313" key="6">
    <source>
        <dbReference type="Ensembl" id="ENSHBUP00000015134.1"/>
    </source>
</evidence>
<dbReference type="OMA" id="GFIPDQP"/>
<dbReference type="PANTHER" id="PTHR24100">
    <property type="entry name" value="BUTYROPHILIN"/>
    <property type="match status" value="1"/>
</dbReference>
<dbReference type="Pfam" id="PF07686">
    <property type="entry name" value="V-set"/>
    <property type="match status" value="1"/>
</dbReference>
<keyword evidence="2" id="KW-0472">Membrane</keyword>
<dbReference type="InterPro" id="IPR050504">
    <property type="entry name" value="IgSF_BTN/MOG"/>
</dbReference>
<evidence type="ECO:0000259" key="5">
    <source>
        <dbReference type="PROSITE" id="PS50835"/>
    </source>
</evidence>
<feature type="region of interest" description="Disordered" evidence="4">
    <location>
        <begin position="135"/>
        <end position="165"/>
    </location>
</feature>
<reference evidence="6" key="1">
    <citation type="submission" date="2025-08" db="UniProtKB">
        <authorList>
            <consortium name="Ensembl"/>
        </authorList>
    </citation>
    <scope>IDENTIFICATION</scope>
</reference>
<dbReference type="GO" id="GO:0050852">
    <property type="term" value="P:T cell receptor signaling pathway"/>
    <property type="evidence" value="ECO:0007669"/>
    <property type="project" value="TreeGrafter"/>
</dbReference>
<dbReference type="Ensembl" id="ENSHBUT00000023303.1">
    <property type="protein sequence ID" value="ENSHBUP00000015134.1"/>
    <property type="gene ID" value="ENSHBUG00000017023.1"/>
</dbReference>
<dbReference type="Gene3D" id="2.60.40.10">
    <property type="entry name" value="Immunoglobulins"/>
    <property type="match status" value="1"/>
</dbReference>
<evidence type="ECO:0000256" key="4">
    <source>
        <dbReference type="SAM" id="MobiDB-lite"/>
    </source>
</evidence>
<reference evidence="6" key="2">
    <citation type="submission" date="2025-09" db="UniProtKB">
        <authorList>
            <consortium name="Ensembl"/>
        </authorList>
    </citation>
    <scope>IDENTIFICATION</scope>
</reference>
<keyword evidence="3" id="KW-0393">Immunoglobulin domain</keyword>
<dbReference type="SUPFAM" id="SSF48726">
    <property type="entry name" value="Immunoglobulin"/>
    <property type="match status" value="1"/>
</dbReference>
<name>A0A3Q2VTV5_HAPBU</name>
<comment type="subcellular location">
    <subcellularLocation>
        <location evidence="1">Membrane</location>
    </subcellularLocation>
</comment>
<dbReference type="SMART" id="SM00406">
    <property type="entry name" value="IGv"/>
    <property type="match status" value="1"/>
</dbReference>
<dbReference type="GeneTree" id="ENSGT01030000234764"/>
<sequence>MWSLRQTHSVQLICVYVSSVSQHALAVLVQVYEAAKVALLPCRFSGFIPDQPTVMWTRSDLDPKTVHMTQEGGDDLTGQNQHYSGRTSMMVDALNTGDFSLTVRKPQRTDVGNYTCTMSDGTGERRLTDVQLQVKGQQQTPDENTGEKICPVDKGQRSNGEVVYP</sequence>
<dbReference type="GO" id="GO:0009897">
    <property type="term" value="C:external side of plasma membrane"/>
    <property type="evidence" value="ECO:0007669"/>
    <property type="project" value="TreeGrafter"/>
</dbReference>
<proteinExistence type="predicted"/>
<dbReference type="AlphaFoldDB" id="A0A3Q2VTV5"/>
<dbReference type="Proteomes" id="UP000264840">
    <property type="component" value="Unplaced"/>
</dbReference>
<keyword evidence="7" id="KW-1185">Reference proteome</keyword>
<dbReference type="GO" id="GO:0005102">
    <property type="term" value="F:signaling receptor binding"/>
    <property type="evidence" value="ECO:0007669"/>
    <property type="project" value="TreeGrafter"/>
</dbReference>
<dbReference type="GO" id="GO:0001817">
    <property type="term" value="P:regulation of cytokine production"/>
    <property type="evidence" value="ECO:0007669"/>
    <property type="project" value="TreeGrafter"/>
</dbReference>
<evidence type="ECO:0000256" key="1">
    <source>
        <dbReference type="ARBA" id="ARBA00004370"/>
    </source>
</evidence>
<organism evidence="6 7">
    <name type="scientific">Haplochromis burtoni</name>
    <name type="common">Burton's mouthbrooder</name>
    <name type="synonym">Chromis burtoni</name>
    <dbReference type="NCBI Taxonomy" id="8153"/>
    <lineage>
        <taxon>Eukaryota</taxon>
        <taxon>Metazoa</taxon>
        <taxon>Chordata</taxon>
        <taxon>Craniata</taxon>
        <taxon>Vertebrata</taxon>
        <taxon>Euteleostomi</taxon>
        <taxon>Actinopterygii</taxon>
        <taxon>Neopterygii</taxon>
        <taxon>Teleostei</taxon>
        <taxon>Neoteleostei</taxon>
        <taxon>Acanthomorphata</taxon>
        <taxon>Ovalentaria</taxon>
        <taxon>Cichlomorphae</taxon>
        <taxon>Cichliformes</taxon>
        <taxon>Cichlidae</taxon>
        <taxon>African cichlids</taxon>
        <taxon>Pseudocrenilabrinae</taxon>
        <taxon>Haplochromini</taxon>
        <taxon>Haplochromis</taxon>
    </lineage>
</organism>
<accession>A0A3Q2VTV5</accession>
<evidence type="ECO:0000313" key="7">
    <source>
        <dbReference type="Proteomes" id="UP000264840"/>
    </source>
</evidence>